<protein>
    <recommendedName>
        <fullName evidence="9">Endoribonuclease YbeY</fullName>
        <ecNumber evidence="9">3.1.-.-</ecNumber>
    </recommendedName>
</protein>
<comment type="similarity">
    <text evidence="1 9">Belongs to the endoribonuclease YbeY family.</text>
</comment>
<keyword evidence="5 9" id="KW-0479">Metal-binding</keyword>
<keyword evidence="9" id="KW-0963">Cytoplasm</keyword>
<dbReference type="InterPro" id="IPR023091">
    <property type="entry name" value="MetalPrtase_cat_dom_sf_prd"/>
</dbReference>
<evidence type="ECO:0000256" key="9">
    <source>
        <dbReference type="HAMAP-Rule" id="MF_00009"/>
    </source>
</evidence>
<dbReference type="InterPro" id="IPR002036">
    <property type="entry name" value="YbeY"/>
</dbReference>
<dbReference type="Gene3D" id="3.40.390.30">
    <property type="entry name" value="Metalloproteases ('zincins'), catalytic domain"/>
    <property type="match status" value="1"/>
</dbReference>
<evidence type="ECO:0000256" key="7">
    <source>
        <dbReference type="ARBA" id="ARBA00022801"/>
    </source>
</evidence>
<dbReference type="AlphaFoldDB" id="F5L7L0"/>
<evidence type="ECO:0000313" key="12">
    <source>
        <dbReference type="Proteomes" id="UP000010716"/>
    </source>
</evidence>
<dbReference type="EC" id="3.1.-.-" evidence="9"/>
<comment type="subcellular location">
    <subcellularLocation>
        <location evidence="9">Cytoplasm</location>
    </subcellularLocation>
</comment>
<dbReference type="Proteomes" id="UP000010716">
    <property type="component" value="Unassembled WGS sequence"/>
</dbReference>
<keyword evidence="4 9" id="KW-0540">Nuclease</keyword>
<dbReference type="PANTHER" id="PTHR46986">
    <property type="entry name" value="ENDORIBONUCLEASE YBEY, CHLOROPLASTIC"/>
    <property type="match status" value="1"/>
</dbReference>
<dbReference type="Proteomes" id="UP000825179">
    <property type="component" value="Chromosome"/>
</dbReference>
<evidence type="ECO:0000256" key="3">
    <source>
        <dbReference type="ARBA" id="ARBA00022552"/>
    </source>
</evidence>
<evidence type="ECO:0000256" key="4">
    <source>
        <dbReference type="ARBA" id="ARBA00022722"/>
    </source>
</evidence>
<dbReference type="SUPFAM" id="SSF55486">
    <property type="entry name" value="Metalloproteases ('zincins'), catalytic domain"/>
    <property type="match status" value="1"/>
</dbReference>
<keyword evidence="13" id="KW-1185">Reference proteome</keyword>
<dbReference type="PANTHER" id="PTHR46986:SF1">
    <property type="entry name" value="ENDORIBONUCLEASE YBEY, CHLOROPLASTIC"/>
    <property type="match status" value="1"/>
</dbReference>
<evidence type="ECO:0000313" key="13">
    <source>
        <dbReference type="Proteomes" id="UP000825179"/>
    </source>
</evidence>
<evidence type="ECO:0000313" key="10">
    <source>
        <dbReference type="EMBL" id="EGL82654.1"/>
    </source>
</evidence>
<dbReference type="Pfam" id="PF02130">
    <property type="entry name" value="YbeY"/>
    <property type="match status" value="1"/>
</dbReference>
<keyword evidence="3 9" id="KW-0698">rRNA processing</keyword>
<organism evidence="10 12">
    <name type="scientific">Caldalkalibacillus thermarum (strain TA2.A1)</name>
    <dbReference type="NCBI Taxonomy" id="986075"/>
    <lineage>
        <taxon>Bacteria</taxon>
        <taxon>Bacillati</taxon>
        <taxon>Bacillota</taxon>
        <taxon>Bacilli</taxon>
        <taxon>Bacillales</taxon>
        <taxon>Bacillaceae</taxon>
        <taxon>Caldalkalibacillus</taxon>
    </lineage>
</organism>
<comment type="function">
    <text evidence="9">Single strand-specific metallo-endoribonuclease involved in late-stage 70S ribosome quality control and in maturation of the 3' terminus of the 16S rRNA.</text>
</comment>
<dbReference type="EMBL" id="AFCE01000142">
    <property type="protein sequence ID" value="EGL82654.1"/>
    <property type="molecule type" value="Genomic_DNA"/>
</dbReference>
<dbReference type="OrthoDB" id="9807740at2"/>
<reference evidence="11" key="3">
    <citation type="submission" date="2021-08" db="EMBL/GenBank/DDBJ databases">
        <authorList>
            <person name="de Jong S."/>
            <person name="van den Broek M."/>
            <person name="Merkel A."/>
            <person name="de la Torre Cortes P."/>
            <person name="Kalamorz F."/>
            <person name="Cook G."/>
            <person name="van Loosdrecht M."/>
            <person name="McMillan D."/>
        </authorList>
    </citation>
    <scope>NUCLEOTIDE SEQUENCE</scope>
    <source>
        <strain evidence="11">TA2.A1</strain>
    </source>
</reference>
<dbReference type="EMBL" id="CP082237">
    <property type="protein sequence ID" value="QZT33372.1"/>
    <property type="molecule type" value="Genomic_DNA"/>
</dbReference>
<accession>F5L7L0</accession>
<evidence type="ECO:0000256" key="5">
    <source>
        <dbReference type="ARBA" id="ARBA00022723"/>
    </source>
</evidence>
<sequence length="153" mass="17828">MIKVQIQDNHALLEEQHVRLLEELVATAARILNLGEGEISITLVNEEEIRELNRQYRNKDRPTDVLSFPMYEAEEWPQVLKTGEYLMLGDIIISVPRARAQAKELGHSFERELGFLLVHGLLHLVGYDHQDEESAQRMFQKQEDILSAHRLFR</sequence>
<dbReference type="InterPro" id="IPR020549">
    <property type="entry name" value="YbeY_CS"/>
</dbReference>
<evidence type="ECO:0000313" key="11">
    <source>
        <dbReference type="EMBL" id="QZT33372.1"/>
    </source>
</evidence>
<name>F5L7L0_CALTT</name>
<keyword evidence="10" id="KW-0482">Metalloprotease</keyword>
<dbReference type="KEGG" id="cthu:HUR95_14115"/>
<keyword evidence="2 9" id="KW-0690">Ribosome biogenesis</keyword>
<keyword evidence="7 9" id="KW-0378">Hydrolase</keyword>
<feature type="binding site" evidence="9">
    <location>
        <position position="123"/>
    </location>
    <ligand>
        <name>Zn(2+)</name>
        <dbReference type="ChEBI" id="CHEBI:29105"/>
        <note>catalytic</note>
    </ligand>
</feature>
<dbReference type="GO" id="GO:0006508">
    <property type="term" value="P:proteolysis"/>
    <property type="evidence" value="ECO:0007669"/>
    <property type="project" value="UniProtKB-KW"/>
</dbReference>
<dbReference type="GO" id="GO:0005737">
    <property type="term" value="C:cytoplasm"/>
    <property type="evidence" value="ECO:0007669"/>
    <property type="project" value="UniProtKB-SubCell"/>
</dbReference>
<comment type="cofactor">
    <cofactor evidence="9">
        <name>Zn(2+)</name>
        <dbReference type="ChEBI" id="CHEBI:29105"/>
    </cofactor>
    <text evidence="9">Binds 1 zinc ion.</text>
</comment>
<keyword evidence="10" id="KW-0645">Protease</keyword>
<keyword evidence="6 9" id="KW-0255">Endonuclease</keyword>
<dbReference type="RefSeq" id="WP_007504941.1">
    <property type="nucleotide sequence ID" value="NZ_AFCE01000142.1"/>
</dbReference>
<proteinExistence type="inferred from homology"/>
<evidence type="ECO:0000256" key="6">
    <source>
        <dbReference type="ARBA" id="ARBA00022759"/>
    </source>
</evidence>
<dbReference type="eggNOG" id="COG0319">
    <property type="taxonomic scope" value="Bacteria"/>
</dbReference>
<gene>
    <name evidence="9 11" type="primary">ybeY</name>
    <name evidence="10" type="ORF">CathTA2_1810</name>
    <name evidence="11" type="ORF">HUR95_14115</name>
</gene>
<dbReference type="GO" id="GO:0006364">
    <property type="term" value="P:rRNA processing"/>
    <property type="evidence" value="ECO:0007669"/>
    <property type="project" value="UniProtKB-UniRule"/>
</dbReference>
<dbReference type="NCBIfam" id="TIGR00043">
    <property type="entry name" value="rRNA maturation RNase YbeY"/>
    <property type="match status" value="1"/>
</dbReference>
<feature type="binding site" evidence="9">
    <location>
        <position position="129"/>
    </location>
    <ligand>
        <name>Zn(2+)</name>
        <dbReference type="ChEBI" id="CHEBI:29105"/>
        <note>catalytic</note>
    </ligand>
</feature>
<keyword evidence="8 9" id="KW-0862">Zinc</keyword>
<dbReference type="GO" id="GO:0004222">
    <property type="term" value="F:metalloendopeptidase activity"/>
    <property type="evidence" value="ECO:0007669"/>
    <property type="project" value="InterPro"/>
</dbReference>
<evidence type="ECO:0000256" key="1">
    <source>
        <dbReference type="ARBA" id="ARBA00010875"/>
    </source>
</evidence>
<feature type="binding site" evidence="9">
    <location>
        <position position="119"/>
    </location>
    <ligand>
        <name>Zn(2+)</name>
        <dbReference type="ChEBI" id="CHEBI:29105"/>
        <note>catalytic</note>
    </ligand>
</feature>
<evidence type="ECO:0000256" key="2">
    <source>
        <dbReference type="ARBA" id="ARBA00022517"/>
    </source>
</evidence>
<evidence type="ECO:0000256" key="8">
    <source>
        <dbReference type="ARBA" id="ARBA00022833"/>
    </source>
</evidence>
<dbReference type="GO" id="GO:0004521">
    <property type="term" value="F:RNA endonuclease activity"/>
    <property type="evidence" value="ECO:0007669"/>
    <property type="project" value="UniProtKB-UniRule"/>
</dbReference>
<dbReference type="PROSITE" id="PS01306">
    <property type="entry name" value="UPF0054"/>
    <property type="match status" value="1"/>
</dbReference>
<dbReference type="GO" id="GO:0008270">
    <property type="term" value="F:zinc ion binding"/>
    <property type="evidence" value="ECO:0007669"/>
    <property type="project" value="UniProtKB-UniRule"/>
</dbReference>
<dbReference type="HAMAP" id="MF_00009">
    <property type="entry name" value="Endoribonucl_YbeY"/>
    <property type="match status" value="1"/>
</dbReference>
<reference evidence="11 13" key="2">
    <citation type="journal article" date="2020" name="Extremophiles">
        <title>Genomic analysis of Caldalkalibacillus thermarum TA2.A1 reveals aerobic alkaliphilic metabolism and evolutionary hallmarks linking alkaliphilic bacteria and plant life.</title>
        <authorList>
            <person name="de Jong S.I."/>
            <person name="van den Broek M.A."/>
            <person name="Merkel A.Y."/>
            <person name="de la Torre Cortes P."/>
            <person name="Kalamorz F."/>
            <person name="Cook G.M."/>
            <person name="van Loosdrecht M.C.M."/>
            <person name="McMillan D.G.G."/>
        </authorList>
    </citation>
    <scope>NUCLEOTIDE SEQUENCE [LARGE SCALE GENOMIC DNA]</scope>
    <source>
        <strain evidence="11 13">TA2.A1</strain>
    </source>
</reference>
<reference evidence="10 12" key="1">
    <citation type="journal article" date="2011" name="J. Bacteriol.">
        <title>Draft genome sequence of the thermoalkaliphilic Caldalkalibacillus thermarum strain TA2.A1.</title>
        <authorList>
            <person name="Kalamorz F."/>
            <person name="Keis S."/>
            <person name="McMillan D.G."/>
            <person name="Olsson K."/>
            <person name="Stanton J.A."/>
            <person name="Stockwell P."/>
            <person name="Black M.A."/>
            <person name="Klingeman D.M."/>
            <person name="Land M.L."/>
            <person name="Han C.S."/>
            <person name="Martin S.L."/>
            <person name="Becher S.A."/>
            <person name="Peddie C.J."/>
            <person name="Morgan H.W."/>
            <person name="Matthies D."/>
            <person name="Preiss L."/>
            <person name="Meier T."/>
            <person name="Brown S.D."/>
            <person name="Cook G.M."/>
        </authorList>
    </citation>
    <scope>NUCLEOTIDE SEQUENCE [LARGE SCALE GENOMIC DNA]</scope>
    <source>
        <strain evidence="10 12">TA2.A1</strain>
    </source>
</reference>